<organism evidence="2 3">
    <name type="scientific">Thalassobacillus cyri</name>
    <dbReference type="NCBI Taxonomy" id="571932"/>
    <lineage>
        <taxon>Bacteria</taxon>
        <taxon>Bacillati</taxon>
        <taxon>Bacillota</taxon>
        <taxon>Bacilli</taxon>
        <taxon>Bacillales</taxon>
        <taxon>Bacillaceae</taxon>
        <taxon>Thalassobacillus</taxon>
    </lineage>
</organism>
<dbReference type="GO" id="GO:0008270">
    <property type="term" value="F:zinc ion binding"/>
    <property type="evidence" value="ECO:0007669"/>
    <property type="project" value="TreeGrafter"/>
</dbReference>
<dbReference type="EMBL" id="FNQR01000025">
    <property type="protein sequence ID" value="SEB18726.1"/>
    <property type="molecule type" value="Genomic_DNA"/>
</dbReference>
<keyword evidence="3" id="KW-1185">Reference proteome</keyword>
<dbReference type="SUPFAM" id="SSF46600">
    <property type="entry name" value="C-terminal UvrC-binding domain of UvrB"/>
    <property type="match status" value="1"/>
</dbReference>
<evidence type="ECO:0000313" key="2">
    <source>
        <dbReference type="EMBL" id="SEB18726.1"/>
    </source>
</evidence>
<dbReference type="STRING" id="571932.SAMN05421743_1254"/>
<dbReference type="PROSITE" id="PS50151">
    <property type="entry name" value="UVR"/>
    <property type="match status" value="1"/>
</dbReference>
<evidence type="ECO:0000259" key="1">
    <source>
        <dbReference type="PROSITE" id="PS50151"/>
    </source>
</evidence>
<dbReference type="InterPro" id="IPR025542">
    <property type="entry name" value="YacH"/>
</dbReference>
<keyword evidence="2" id="KW-0418">Kinase</keyword>
<gene>
    <name evidence="2" type="ORF">SAMN05421743_1254</name>
</gene>
<evidence type="ECO:0000313" key="3">
    <source>
        <dbReference type="Proteomes" id="UP000198584"/>
    </source>
</evidence>
<keyword evidence="2" id="KW-0808">Transferase</keyword>
<dbReference type="PANTHER" id="PTHR38430">
    <property type="entry name" value="PROTEIN-ARGININE KINASE ACTIVATOR PROTEIN"/>
    <property type="match status" value="1"/>
</dbReference>
<dbReference type="InterPro" id="IPR001943">
    <property type="entry name" value="UVR_dom"/>
</dbReference>
<accession>A0A1H4HAN2</accession>
<dbReference type="GO" id="GO:0046870">
    <property type="term" value="F:cadmium ion binding"/>
    <property type="evidence" value="ECO:0007669"/>
    <property type="project" value="TreeGrafter"/>
</dbReference>
<proteinExistence type="predicted"/>
<dbReference type="GO" id="GO:1990170">
    <property type="term" value="P:stress response to cadmium ion"/>
    <property type="evidence" value="ECO:0007669"/>
    <property type="project" value="TreeGrafter"/>
</dbReference>
<dbReference type="AlphaFoldDB" id="A0A1H4HAN2"/>
<dbReference type="GO" id="GO:0016301">
    <property type="term" value="F:kinase activity"/>
    <property type="evidence" value="ECO:0007669"/>
    <property type="project" value="UniProtKB-KW"/>
</dbReference>
<dbReference type="InterPro" id="IPR036876">
    <property type="entry name" value="UVR_dom_sf"/>
</dbReference>
<name>A0A1H4HAN2_9BACI</name>
<dbReference type="Pfam" id="PF02151">
    <property type="entry name" value="UVR"/>
    <property type="match status" value="1"/>
</dbReference>
<dbReference type="OrthoDB" id="9788704at2"/>
<dbReference type="Gene3D" id="4.10.860.10">
    <property type="entry name" value="UVR domain"/>
    <property type="match status" value="1"/>
</dbReference>
<dbReference type="PIRSF" id="PIRSF015034">
    <property type="entry name" value="YacH"/>
    <property type="match status" value="1"/>
</dbReference>
<protein>
    <submittedName>
        <fullName evidence="2">Protein arginine kinase activator</fullName>
    </submittedName>
</protein>
<dbReference type="GO" id="GO:0050897">
    <property type="term" value="F:cobalt ion binding"/>
    <property type="evidence" value="ECO:0007669"/>
    <property type="project" value="TreeGrafter"/>
</dbReference>
<sequence>MECQECHQRPATVHLTKVINGDKTEVHVCEQCAKEKGYGESSFSLNDLLSGLFNFDHASSLGNGTAPSSTPPAQQLQCPKCGITYQEFTRIGKFGCAECYKTFDDKLNPIFRRVHSGNTEHNGKIPKREGGNLHLRKEVEQKKHLLHQLIEKEEFEEAAKVRDQIRKLDKQLQNEQGGDG</sequence>
<dbReference type="GO" id="GO:1990169">
    <property type="term" value="P:stress response to copper ion"/>
    <property type="evidence" value="ECO:0007669"/>
    <property type="project" value="TreeGrafter"/>
</dbReference>
<dbReference type="GO" id="GO:0005507">
    <property type="term" value="F:copper ion binding"/>
    <property type="evidence" value="ECO:0007669"/>
    <property type="project" value="TreeGrafter"/>
</dbReference>
<dbReference type="Proteomes" id="UP000198584">
    <property type="component" value="Unassembled WGS sequence"/>
</dbReference>
<dbReference type="PANTHER" id="PTHR38430:SF1">
    <property type="entry name" value="PROTEIN-ARGININE KINASE ACTIVATOR PROTEIN"/>
    <property type="match status" value="1"/>
</dbReference>
<dbReference type="RefSeq" id="WP_093046722.1">
    <property type="nucleotide sequence ID" value="NZ_FNQR01000025.1"/>
</dbReference>
<reference evidence="2 3" key="1">
    <citation type="submission" date="2016-10" db="EMBL/GenBank/DDBJ databases">
        <authorList>
            <person name="de Groot N.N."/>
        </authorList>
    </citation>
    <scope>NUCLEOTIDE SEQUENCE [LARGE SCALE GENOMIC DNA]</scope>
    <source>
        <strain evidence="2 3">CCM7597</strain>
    </source>
</reference>
<feature type="domain" description="UVR" evidence="1">
    <location>
        <begin position="136"/>
        <end position="171"/>
    </location>
</feature>